<proteinExistence type="predicted"/>
<keyword evidence="1" id="KW-1133">Transmembrane helix</keyword>
<organism evidence="2">
    <name type="scientific">Utricularia reniformis</name>
    <dbReference type="NCBI Taxonomy" id="192314"/>
    <lineage>
        <taxon>Eukaryota</taxon>
        <taxon>Viridiplantae</taxon>
        <taxon>Streptophyta</taxon>
        <taxon>Embryophyta</taxon>
        <taxon>Tracheophyta</taxon>
        <taxon>Spermatophyta</taxon>
        <taxon>Magnoliopsida</taxon>
        <taxon>eudicotyledons</taxon>
        <taxon>Gunneridae</taxon>
        <taxon>Pentapetalae</taxon>
        <taxon>asterids</taxon>
        <taxon>lamiids</taxon>
        <taxon>Lamiales</taxon>
        <taxon>Lentibulariaceae</taxon>
        <taxon>Utricularia</taxon>
    </lineage>
</organism>
<keyword evidence="1" id="KW-0812">Transmembrane</keyword>
<accession>A0A1Y0AZD3</accession>
<protein>
    <submittedName>
        <fullName evidence="2">Uncharacterized protein</fullName>
    </submittedName>
</protein>
<keyword evidence="2" id="KW-0496">Mitochondrion</keyword>
<sequence>MTEFKIRFSENHPPDVNAINIAPSLLLCSLLVLTFTLLCWAGYHVSFPKAAAPHRNS</sequence>
<dbReference type="AlphaFoldDB" id="A0A1Y0AZD3"/>
<dbReference type="EMBL" id="KY774314">
    <property type="protein sequence ID" value="ART30491.1"/>
    <property type="molecule type" value="Genomic_DNA"/>
</dbReference>
<reference evidence="2" key="1">
    <citation type="submission" date="2017-03" db="EMBL/GenBank/DDBJ databases">
        <title>The mitochondrial genome of the carnivorous plant Utricularia reniformis (Lentibulariaceae): structure, comparative analysis and evolutionary landmarks.</title>
        <authorList>
            <person name="Silva S.R."/>
            <person name="Alvarenga D.O."/>
            <person name="Michael T.P."/>
            <person name="Miranda V.F.O."/>
            <person name="Varani A.M."/>
        </authorList>
    </citation>
    <scope>NUCLEOTIDE SEQUENCE</scope>
</reference>
<keyword evidence="1" id="KW-0472">Membrane</keyword>
<evidence type="ECO:0000313" key="2">
    <source>
        <dbReference type="EMBL" id="ART30491.1"/>
    </source>
</evidence>
<geneLocation type="mitochondrion" evidence="2"/>
<name>A0A1Y0AZD3_9LAMI</name>
<gene>
    <name evidence="2" type="ORF">AEK19_MT0213</name>
</gene>
<evidence type="ECO:0000256" key="1">
    <source>
        <dbReference type="SAM" id="Phobius"/>
    </source>
</evidence>
<feature type="transmembrane region" description="Helical" evidence="1">
    <location>
        <begin position="21"/>
        <end position="43"/>
    </location>
</feature>